<evidence type="ECO:0000259" key="1">
    <source>
        <dbReference type="Pfam" id="PF13358"/>
    </source>
</evidence>
<feature type="non-terminal residue" evidence="2">
    <location>
        <position position="59"/>
    </location>
</feature>
<dbReference type="STRING" id="1036808.A0A0C2ZB58"/>
<gene>
    <name evidence="2" type="ORF">SCLCIDRAFT_36478</name>
</gene>
<protein>
    <recommendedName>
        <fullName evidence="1">Tc1-like transposase DDE domain-containing protein</fullName>
    </recommendedName>
</protein>
<feature type="non-terminal residue" evidence="2">
    <location>
        <position position="1"/>
    </location>
</feature>
<evidence type="ECO:0000313" key="3">
    <source>
        <dbReference type="Proteomes" id="UP000053989"/>
    </source>
</evidence>
<dbReference type="InParanoid" id="A0A0C2ZB58"/>
<proteinExistence type="predicted"/>
<dbReference type="AlphaFoldDB" id="A0A0C2ZB58"/>
<dbReference type="InterPro" id="IPR036397">
    <property type="entry name" value="RNaseH_sf"/>
</dbReference>
<dbReference type="Proteomes" id="UP000053989">
    <property type="component" value="Unassembled WGS sequence"/>
</dbReference>
<keyword evidence="3" id="KW-1185">Reference proteome</keyword>
<feature type="domain" description="Tc1-like transposase DDE" evidence="1">
    <location>
        <begin position="1"/>
        <end position="32"/>
    </location>
</feature>
<reference evidence="2 3" key="1">
    <citation type="submission" date="2014-04" db="EMBL/GenBank/DDBJ databases">
        <authorList>
            <consortium name="DOE Joint Genome Institute"/>
            <person name="Kuo A."/>
            <person name="Kohler A."/>
            <person name="Nagy L.G."/>
            <person name="Floudas D."/>
            <person name="Copeland A."/>
            <person name="Barry K.W."/>
            <person name="Cichocki N."/>
            <person name="Veneault-Fourrey C."/>
            <person name="LaButti K."/>
            <person name="Lindquist E.A."/>
            <person name="Lipzen A."/>
            <person name="Lundell T."/>
            <person name="Morin E."/>
            <person name="Murat C."/>
            <person name="Sun H."/>
            <person name="Tunlid A."/>
            <person name="Henrissat B."/>
            <person name="Grigoriev I.V."/>
            <person name="Hibbett D.S."/>
            <person name="Martin F."/>
            <person name="Nordberg H.P."/>
            <person name="Cantor M.N."/>
            <person name="Hua S.X."/>
        </authorList>
    </citation>
    <scope>NUCLEOTIDE SEQUENCE [LARGE SCALE GENOMIC DNA]</scope>
    <source>
        <strain evidence="2 3">Foug A</strain>
    </source>
</reference>
<dbReference type="HOGENOM" id="CLU_056788_12_1_1"/>
<dbReference type="GO" id="GO:0003676">
    <property type="term" value="F:nucleic acid binding"/>
    <property type="evidence" value="ECO:0007669"/>
    <property type="project" value="InterPro"/>
</dbReference>
<dbReference type="InterPro" id="IPR038717">
    <property type="entry name" value="Tc1-like_DDE_dom"/>
</dbReference>
<dbReference type="OrthoDB" id="2266637at2759"/>
<name>A0A0C2ZB58_9AGAM</name>
<organism evidence="2 3">
    <name type="scientific">Scleroderma citrinum Foug A</name>
    <dbReference type="NCBI Taxonomy" id="1036808"/>
    <lineage>
        <taxon>Eukaryota</taxon>
        <taxon>Fungi</taxon>
        <taxon>Dikarya</taxon>
        <taxon>Basidiomycota</taxon>
        <taxon>Agaricomycotina</taxon>
        <taxon>Agaricomycetes</taxon>
        <taxon>Agaricomycetidae</taxon>
        <taxon>Boletales</taxon>
        <taxon>Sclerodermatineae</taxon>
        <taxon>Sclerodermataceae</taxon>
        <taxon>Scleroderma</taxon>
    </lineage>
</organism>
<dbReference type="EMBL" id="KN822522">
    <property type="protein sequence ID" value="KIM50302.1"/>
    <property type="molecule type" value="Genomic_DNA"/>
</dbReference>
<reference evidence="3" key="2">
    <citation type="submission" date="2015-01" db="EMBL/GenBank/DDBJ databases">
        <title>Evolutionary Origins and Diversification of the Mycorrhizal Mutualists.</title>
        <authorList>
            <consortium name="DOE Joint Genome Institute"/>
            <consortium name="Mycorrhizal Genomics Consortium"/>
            <person name="Kohler A."/>
            <person name="Kuo A."/>
            <person name="Nagy L.G."/>
            <person name="Floudas D."/>
            <person name="Copeland A."/>
            <person name="Barry K.W."/>
            <person name="Cichocki N."/>
            <person name="Veneault-Fourrey C."/>
            <person name="LaButti K."/>
            <person name="Lindquist E.A."/>
            <person name="Lipzen A."/>
            <person name="Lundell T."/>
            <person name="Morin E."/>
            <person name="Murat C."/>
            <person name="Riley R."/>
            <person name="Ohm R."/>
            <person name="Sun H."/>
            <person name="Tunlid A."/>
            <person name="Henrissat B."/>
            <person name="Grigoriev I.V."/>
            <person name="Hibbett D.S."/>
            <person name="Martin F."/>
        </authorList>
    </citation>
    <scope>NUCLEOTIDE SEQUENCE [LARGE SCALE GENOMIC DNA]</scope>
    <source>
        <strain evidence="3">Foug A</strain>
    </source>
</reference>
<dbReference type="Pfam" id="PF13358">
    <property type="entry name" value="DDE_3"/>
    <property type="match status" value="1"/>
</dbReference>
<dbReference type="Gene3D" id="3.30.420.10">
    <property type="entry name" value="Ribonuclease H-like superfamily/Ribonuclease H"/>
    <property type="match status" value="1"/>
</dbReference>
<accession>A0A0C2ZB58</accession>
<sequence>LIYLPLYSPDYNPIEQAFSTIKAFLQHHSHDSSMLSIVHACQSITPDKAEGYFRAAGYI</sequence>
<evidence type="ECO:0000313" key="2">
    <source>
        <dbReference type="EMBL" id="KIM50302.1"/>
    </source>
</evidence>